<evidence type="ECO:0000313" key="1">
    <source>
        <dbReference type="EMBL" id="KFM60424.1"/>
    </source>
</evidence>
<gene>
    <name evidence="1" type="ORF">X975_12459</name>
</gene>
<proteinExistence type="predicted"/>
<dbReference type="Proteomes" id="UP000054359">
    <property type="component" value="Unassembled WGS sequence"/>
</dbReference>
<feature type="non-terminal residue" evidence="1">
    <location>
        <position position="67"/>
    </location>
</feature>
<dbReference type="AlphaFoldDB" id="A0A087T5N5"/>
<feature type="non-terminal residue" evidence="1">
    <location>
        <position position="1"/>
    </location>
</feature>
<sequence>DRRPVRFLRCFHTRNLLVQSLKHLKNFHNQNKAYVSPRSAQHLFLYAFLRTMYLVNSRAHIIRFEAN</sequence>
<name>A0A087T5N5_STEMI</name>
<keyword evidence="2" id="KW-1185">Reference proteome</keyword>
<organism evidence="1 2">
    <name type="scientific">Stegodyphus mimosarum</name>
    <name type="common">African social velvet spider</name>
    <dbReference type="NCBI Taxonomy" id="407821"/>
    <lineage>
        <taxon>Eukaryota</taxon>
        <taxon>Metazoa</taxon>
        <taxon>Ecdysozoa</taxon>
        <taxon>Arthropoda</taxon>
        <taxon>Chelicerata</taxon>
        <taxon>Arachnida</taxon>
        <taxon>Araneae</taxon>
        <taxon>Araneomorphae</taxon>
        <taxon>Entelegynae</taxon>
        <taxon>Eresoidea</taxon>
        <taxon>Eresidae</taxon>
        <taxon>Stegodyphus</taxon>
    </lineage>
</organism>
<dbReference type="EMBL" id="KK113540">
    <property type="protein sequence ID" value="KFM60424.1"/>
    <property type="molecule type" value="Genomic_DNA"/>
</dbReference>
<protein>
    <submittedName>
        <fullName evidence="1">Uncharacterized protein</fullName>
    </submittedName>
</protein>
<evidence type="ECO:0000313" key="2">
    <source>
        <dbReference type="Proteomes" id="UP000054359"/>
    </source>
</evidence>
<accession>A0A087T5N5</accession>
<reference evidence="1 2" key="1">
    <citation type="submission" date="2013-11" db="EMBL/GenBank/DDBJ databases">
        <title>Genome sequencing of Stegodyphus mimosarum.</title>
        <authorList>
            <person name="Bechsgaard J."/>
        </authorList>
    </citation>
    <scope>NUCLEOTIDE SEQUENCE [LARGE SCALE GENOMIC DNA]</scope>
</reference>